<dbReference type="STRING" id="154538.A0A1M2VTK7"/>
<dbReference type="PANTHER" id="PTHR28094:SF1">
    <property type="entry name" value="MEIOTICALLY UP-REGULATED GENE 113 PROTEIN"/>
    <property type="match status" value="1"/>
</dbReference>
<dbReference type="Proteomes" id="UP000184267">
    <property type="component" value="Unassembled WGS sequence"/>
</dbReference>
<sequence length="514" mass="56242">MPLMSLFKKKDKSPQAETATATDSTAMKHSRGNGANGRASTSSDPTALADGFGRLSMGSEPRRRQEGGRSNANPGFVGGFAPQPHRGPDAMDWEPIPPNTPSRPPPPDARHSAPAMGFPMPQTYPNSHPGPLPKPPRMAMPVPQGMSLTMAHALAGDNLPADPPPPPPKQHLRPPAPAQVARPHSDSSALPSHNRLQVPPTTPQRPHLNPAPNSAPAKPVSSGPSRPSAPSIQTPPRRARAQSSPPSPISVASSSGKNVLKVQCCAMTKLDKRCTRKVPVTNPLALHNGEEEPQFCHQHIKLAFIDVKFRSYKRPSEEVLYADWVPDYLQESTKTVLREEMQKRASAADEDGYIYAYEIDDDSNPDVVHIKVGRAVKLTKRLAEWDKQCQSKQTHLRGFWPMSKDAADNGMMRGRVQVGDPGPYCHRVERLVHLELADIALNAPYLDPKFPNIKADMGNGNGRTPVRGPCPDCGVVHKEIFTFPRATGRYKGKEWEDIVRPVIEKWGGFVETYV</sequence>
<reference evidence="3 4" key="1">
    <citation type="submission" date="2016-10" db="EMBL/GenBank/DDBJ databases">
        <title>Genome sequence of the basidiomycete white-rot fungus Trametes pubescens.</title>
        <authorList>
            <person name="Makela M.R."/>
            <person name="Granchi Z."/>
            <person name="Peng M."/>
            <person name="De Vries R.P."/>
            <person name="Grigoriev I."/>
            <person name="Riley R."/>
            <person name="Hilden K."/>
        </authorList>
    </citation>
    <scope>NUCLEOTIDE SEQUENCE [LARGE SCALE GENOMIC DNA]</scope>
    <source>
        <strain evidence="3 4">FBCC735</strain>
    </source>
</reference>
<comment type="caution">
    <text evidence="3">The sequence shown here is derived from an EMBL/GenBank/DDBJ whole genome shotgun (WGS) entry which is preliminary data.</text>
</comment>
<feature type="compositionally biased region" description="Pro residues" evidence="1">
    <location>
        <begin position="128"/>
        <end position="138"/>
    </location>
</feature>
<feature type="compositionally biased region" description="Pro residues" evidence="1">
    <location>
        <begin position="95"/>
        <end position="107"/>
    </location>
</feature>
<dbReference type="PANTHER" id="PTHR28094">
    <property type="entry name" value="MEIOTICALLY UP-REGULATED GENE 113 PROTEIN"/>
    <property type="match status" value="1"/>
</dbReference>
<organism evidence="3 4">
    <name type="scientific">Trametes pubescens</name>
    <name type="common">White-rot fungus</name>
    <dbReference type="NCBI Taxonomy" id="154538"/>
    <lineage>
        <taxon>Eukaryota</taxon>
        <taxon>Fungi</taxon>
        <taxon>Dikarya</taxon>
        <taxon>Basidiomycota</taxon>
        <taxon>Agaricomycotina</taxon>
        <taxon>Agaricomycetes</taxon>
        <taxon>Polyporales</taxon>
        <taxon>Polyporaceae</taxon>
        <taxon>Trametes</taxon>
    </lineage>
</organism>
<evidence type="ECO:0000256" key="1">
    <source>
        <dbReference type="SAM" id="MobiDB-lite"/>
    </source>
</evidence>
<feature type="compositionally biased region" description="Low complexity" evidence="1">
    <location>
        <begin position="241"/>
        <end position="254"/>
    </location>
</feature>
<evidence type="ECO:0000313" key="3">
    <source>
        <dbReference type="EMBL" id="OJT10886.1"/>
    </source>
</evidence>
<dbReference type="AlphaFoldDB" id="A0A1M2VTK7"/>
<feature type="compositionally biased region" description="Pro residues" evidence="1">
    <location>
        <begin position="161"/>
        <end position="177"/>
    </location>
</feature>
<dbReference type="OrthoDB" id="2417614at2759"/>
<dbReference type="OMA" id="YKGREWD"/>
<accession>A0A1M2VTK7</accession>
<dbReference type="InterPro" id="IPR053006">
    <property type="entry name" value="Meiosis_regulatory"/>
</dbReference>
<proteinExistence type="predicted"/>
<feature type="compositionally biased region" description="Polar residues" evidence="1">
    <location>
        <begin position="222"/>
        <end position="234"/>
    </location>
</feature>
<dbReference type="InterPro" id="IPR018306">
    <property type="entry name" value="Phage_T5_Orf172_DNA-bd"/>
</dbReference>
<evidence type="ECO:0000259" key="2">
    <source>
        <dbReference type="Pfam" id="PF10544"/>
    </source>
</evidence>
<feature type="compositionally biased region" description="Polar residues" evidence="1">
    <location>
        <begin position="186"/>
        <end position="195"/>
    </location>
</feature>
<keyword evidence="4" id="KW-1185">Reference proteome</keyword>
<dbReference type="Pfam" id="PF10544">
    <property type="entry name" value="T5orf172"/>
    <property type="match status" value="1"/>
</dbReference>
<gene>
    <name evidence="3" type="ORF">TRAPUB_12602</name>
</gene>
<protein>
    <recommendedName>
        <fullName evidence="2">Bacteriophage T5 Orf172 DNA-binding domain-containing protein</fullName>
    </recommendedName>
</protein>
<feature type="region of interest" description="Disordered" evidence="1">
    <location>
        <begin position="1"/>
        <end position="254"/>
    </location>
</feature>
<evidence type="ECO:0000313" key="4">
    <source>
        <dbReference type="Proteomes" id="UP000184267"/>
    </source>
</evidence>
<feature type="domain" description="Bacteriophage T5 Orf172 DNA-binding" evidence="2">
    <location>
        <begin position="353"/>
        <end position="440"/>
    </location>
</feature>
<name>A0A1M2VTK7_TRAPU</name>
<feature type="compositionally biased region" description="Polar residues" evidence="1">
    <location>
        <begin position="15"/>
        <end position="27"/>
    </location>
</feature>
<dbReference type="EMBL" id="MNAD01000719">
    <property type="protein sequence ID" value="OJT10886.1"/>
    <property type="molecule type" value="Genomic_DNA"/>
</dbReference>